<dbReference type="PROSITE" id="PS00178">
    <property type="entry name" value="AA_TRNA_LIGASE_I"/>
    <property type="match status" value="1"/>
</dbReference>
<keyword evidence="3 9" id="KW-0436">Ligase</keyword>
<evidence type="ECO:0000259" key="12">
    <source>
        <dbReference type="Pfam" id="PF08264"/>
    </source>
</evidence>
<keyword evidence="2 9" id="KW-0963">Cytoplasm</keyword>
<dbReference type="InterPro" id="IPR009080">
    <property type="entry name" value="tRNAsynth_Ia_anticodon-bd"/>
</dbReference>
<evidence type="ECO:0000256" key="7">
    <source>
        <dbReference type="ARBA" id="ARBA00023146"/>
    </source>
</evidence>
<evidence type="ECO:0000256" key="4">
    <source>
        <dbReference type="ARBA" id="ARBA00022741"/>
    </source>
</evidence>
<comment type="catalytic activity">
    <reaction evidence="8 9">
        <text>tRNA(Leu) + L-leucine + ATP = L-leucyl-tRNA(Leu) + AMP + diphosphate</text>
        <dbReference type="Rhea" id="RHEA:11688"/>
        <dbReference type="Rhea" id="RHEA-COMP:9613"/>
        <dbReference type="Rhea" id="RHEA-COMP:9622"/>
        <dbReference type="ChEBI" id="CHEBI:30616"/>
        <dbReference type="ChEBI" id="CHEBI:33019"/>
        <dbReference type="ChEBI" id="CHEBI:57427"/>
        <dbReference type="ChEBI" id="CHEBI:78442"/>
        <dbReference type="ChEBI" id="CHEBI:78494"/>
        <dbReference type="ChEBI" id="CHEBI:456215"/>
        <dbReference type="EC" id="6.1.1.4"/>
    </reaction>
</comment>
<reference evidence="14 15" key="1">
    <citation type="journal article" date="2015" name="Nature">
        <title>rRNA introns, odd ribosomes, and small enigmatic genomes across a large radiation of phyla.</title>
        <authorList>
            <person name="Brown C.T."/>
            <person name="Hug L.A."/>
            <person name="Thomas B.C."/>
            <person name="Sharon I."/>
            <person name="Castelle C.J."/>
            <person name="Singh A."/>
            <person name="Wilkins M.J."/>
            <person name="Williams K.H."/>
            <person name="Banfield J.F."/>
        </authorList>
    </citation>
    <scope>NUCLEOTIDE SEQUENCE [LARGE SCALE GENOMIC DNA]</scope>
</reference>
<dbReference type="SUPFAM" id="SSF50677">
    <property type="entry name" value="ValRS/IleRS/LeuRS editing domain"/>
    <property type="match status" value="1"/>
</dbReference>
<dbReference type="GO" id="GO:0005524">
    <property type="term" value="F:ATP binding"/>
    <property type="evidence" value="ECO:0007669"/>
    <property type="project" value="UniProtKB-UniRule"/>
</dbReference>
<dbReference type="GO" id="GO:0006429">
    <property type="term" value="P:leucyl-tRNA aminoacylation"/>
    <property type="evidence" value="ECO:0007669"/>
    <property type="project" value="UniProtKB-UniRule"/>
</dbReference>
<evidence type="ECO:0000256" key="3">
    <source>
        <dbReference type="ARBA" id="ARBA00022598"/>
    </source>
</evidence>
<dbReference type="SUPFAM" id="SSF47323">
    <property type="entry name" value="Anticodon-binding domain of a subclass of class I aminoacyl-tRNA synthetases"/>
    <property type="match status" value="1"/>
</dbReference>
<evidence type="ECO:0000256" key="10">
    <source>
        <dbReference type="RuleBase" id="RU363035"/>
    </source>
</evidence>
<comment type="similarity">
    <text evidence="1 9 10">Belongs to the class-I aminoacyl-tRNA synthetase family.</text>
</comment>
<keyword evidence="5 9" id="KW-0067">ATP-binding</keyword>
<dbReference type="Gene3D" id="1.10.730.10">
    <property type="entry name" value="Isoleucyl-tRNA Synthetase, Domain 1"/>
    <property type="match status" value="2"/>
</dbReference>
<dbReference type="Pfam" id="PF08264">
    <property type="entry name" value="Anticodon_1"/>
    <property type="match status" value="1"/>
</dbReference>
<evidence type="ECO:0000256" key="9">
    <source>
        <dbReference type="HAMAP-Rule" id="MF_00049"/>
    </source>
</evidence>
<feature type="domain" description="Aminoacyl-tRNA synthetase class Ia" evidence="11">
    <location>
        <begin position="643"/>
        <end position="689"/>
    </location>
</feature>
<dbReference type="PRINTS" id="PR00985">
    <property type="entry name" value="TRNASYNTHLEU"/>
</dbReference>
<dbReference type="Pfam" id="PF00133">
    <property type="entry name" value="tRNA-synt_1"/>
    <property type="match status" value="3"/>
</dbReference>
<evidence type="ECO:0000256" key="1">
    <source>
        <dbReference type="ARBA" id="ARBA00005594"/>
    </source>
</evidence>
<feature type="domain" description="Methionyl/Valyl/Leucyl/Isoleucyl-tRNA synthetase anticodon-binding" evidence="12">
    <location>
        <begin position="747"/>
        <end position="897"/>
    </location>
</feature>
<dbReference type="FunFam" id="1.10.730.10:FF:000002">
    <property type="entry name" value="Leucine--tRNA ligase"/>
    <property type="match status" value="1"/>
</dbReference>
<dbReference type="HAMAP" id="MF_00049_B">
    <property type="entry name" value="Leu_tRNA_synth_B"/>
    <property type="match status" value="1"/>
</dbReference>
<dbReference type="InterPro" id="IPR002302">
    <property type="entry name" value="Leu-tRNA-ligase"/>
</dbReference>
<evidence type="ECO:0000256" key="2">
    <source>
        <dbReference type="ARBA" id="ARBA00022490"/>
    </source>
</evidence>
<evidence type="ECO:0000259" key="13">
    <source>
        <dbReference type="Pfam" id="PF13603"/>
    </source>
</evidence>
<organism evidence="14 15">
    <name type="scientific">Candidatus Curtissbacteria bacterium GW2011_GWA2_41_24</name>
    <dbReference type="NCBI Taxonomy" id="1618411"/>
    <lineage>
        <taxon>Bacteria</taxon>
        <taxon>Candidatus Curtissiibacteriota</taxon>
    </lineage>
</organism>
<feature type="short sequence motif" description="'KMSKS' region" evidence="9">
    <location>
        <begin position="661"/>
        <end position="665"/>
    </location>
</feature>
<comment type="caution">
    <text evidence="14">The sequence shown here is derived from an EMBL/GenBank/DDBJ whole genome shotgun (WGS) entry which is preliminary data.</text>
</comment>
<dbReference type="InterPro" id="IPR025709">
    <property type="entry name" value="Leu_tRNA-synth_edit"/>
</dbReference>
<evidence type="ECO:0000313" key="15">
    <source>
        <dbReference type="Proteomes" id="UP000034493"/>
    </source>
</evidence>
<comment type="caution">
    <text evidence="9">Lacks conserved residue(s) required for the propagation of feature annotation.</text>
</comment>
<dbReference type="SUPFAM" id="SSF52374">
    <property type="entry name" value="Nucleotidylyl transferase"/>
    <property type="match status" value="1"/>
</dbReference>
<dbReference type="PANTHER" id="PTHR43740:SF2">
    <property type="entry name" value="LEUCINE--TRNA LIGASE, MITOCHONDRIAL"/>
    <property type="match status" value="1"/>
</dbReference>
<keyword evidence="7 9" id="KW-0030">Aminoacyl-tRNA synthetase</keyword>
<dbReference type="Gene3D" id="3.90.740.10">
    <property type="entry name" value="Valyl/Leucyl/Isoleucyl-tRNA synthetase, editing domain"/>
    <property type="match status" value="1"/>
</dbReference>
<dbReference type="GO" id="GO:0005737">
    <property type="term" value="C:cytoplasm"/>
    <property type="evidence" value="ECO:0007669"/>
    <property type="project" value="UniProtKB-SubCell"/>
</dbReference>
<dbReference type="CDD" id="cd07958">
    <property type="entry name" value="Anticodon_Ia_Leu_BEm"/>
    <property type="match status" value="1"/>
</dbReference>
<dbReference type="InterPro" id="IPR013155">
    <property type="entry name" value="M/V/L/I-tRNA-synth_anticd-bd"/>
</dbReference>
<evidence type="ECO:0000256" key="8">
    <source>
        <dbReference type="ARBA" id="ARBA00047469"/>
    </source>
</evidence>
<dbReference type="Gene3D" id="3.40.50.620">
    <property type="entry name" value="HUPs"/>
    <property type="match status" value="2"/>
</dbReference>
<dbReference type="InterPro" id="IPR001412">
    <property type="entry name" value="aa-tRNA-synth_I_CS"/>
</dbReference>
<feature type="domain" description="Leucyl-tRNA synthetase editing" evidence="13">
    <location>
        <begin position="248"/>
        <end position="429"/>
    </location>
</feature>
<dbReference type="PANTHER" id="PTHR43740">
    <property type="entry name" value="LEUCYL-TRNA SYNTHETASE"/>
    <property type="match status" value="1"/>
</dbReference>
<evidence type="ECO:0000259" key="11">
    <source>
        <dbReference type="Pfam" id="PF00133"/>
    </source>
</evidence>
<protein>
    <recommendedName>
        <fullName evidence="9">Leucine--tRNA ligase</fullName>
        <ecNumber evidence="9">6.1.1.4</ecNumber>
    </recommendedName>
    <alternativeName>
        <fullName evidence="9">Leucyl-tRNA synthetase</fullName>
        <shortName evidence="9">LeuRS</shortName>
    </alternativeName>
</protein>
<dbReference type="Pfam" id="PF13603">
    <property type="entry name" value="tRNA-synt_1_2"/>
    <property type="match status" value="1"/>
</dbReference>
<comment type="subcellular location">
    <subcellularLocation>
        <location evidence="9">Cytoplasm</location>
    </subcellularLocation>
</comment>
<dbReference type="PATRIC" id="fig|1618411.3.peg.1047"/>
<feature type="binding site" evidence="9">
    <location>
        <position position="664"/>
    </location>
    <ligand>
        <name>ATP</name>
        <dbReference type="ChEBI" id="CHEBI:30616"/>
    </ligand>
</feature>
<gene>
    <name evidence="9" type="primary">leuS</name>
    <name evidence="14" type="ORF">UU56_C0023G0005</name>
</gene>
<name>A0A0G0Y145_9BACT</name>
<dbReference type="GO" id="GO:0002161">
    <property type="term" value="F:aminoacyl-tRNA deacylase activity"/>
    <property type="evidence" value="ECO:0007669"/>
    <property type="project" value="InterPro"/>
</dbReference>
<evidence type="ECO:0000256" key="6">
    <source>
        <dbReference type="ARBA" id="ARBA00022917"/>
    </source>
</evidence>
<feature type="domain" description="Aminoacyl-tRNA synthetase class Ia" evidence="11">
    <location>
        <begin position="21"/>
        <end position="245"/>
    </location>
</feature>
<dbReference type="InterPro" id="IPR009008">
    <property type="entry name" value="Val/Leu/Ile-tRNA-synth_edit"/>
</dbReference>
<dbReference type="InterPro" id="IPR002300">
    <property type="entry name" value="aa-tRNA-synth_Ia"/>
</dbReference>
<dbReference type="EMBL" id="LCBC01000023">
    <property type="protein sequence ID" value="KKS03091.1"/>
    <property type="molecule type" value="Genomic_DNA"/>
</dbReference>
<sequence>MKSKILCDNHDYNPGQIEPYWQKAWQESAVYEPDLLVVKQPFYNLMMFPYPSAEGLHVGNMYAFCGSDIYGRFKRMQGYDVFEPIGLDGFGIHSENFALKIGQHPKNVIRRTEANFYRQLHAIGNAFDWSHRLETYDSNYYKWTQWIFIQLFKNGLAYRAKASVNWCPSCKTVLADEQVINKSKVKSQKSKVGTRVLPGDRQVCERCQSPVEKRELSQWFFKTTAYAQRLLDGLNKIDWSEKVKIAQRNWLGRSDGVLLKFSSDIERDSFIEVFTTRPDTIYGATFLALAPEHPSLPLIIDKSKGLLRQRIREYVDYSKNKSFEERRIKSKTGIKTNFHGVNPLSGEKVSIYIADYVLPSYGTGAIMGVPAHDQRDFEFAKEHGIEIIEVVSGGDISKEAFSGEGILVNSDKFNGLSSNTSIQRITQHIKSKHIGTTSVTWHLRDWIISRQRYWGSPIPIIYCQKCGDRGKSWFSTKEAKKFKILNLKFKIEMAGWYPVPEKDLPVELPYIKNFKPTGTGVSPLAQDPNFVKVKCPECGGEARRETDVSDTFLDSAWYFLRYPSIGMENGKWKMENFPWNPEITWKWLPVDMYIGGAEHSVLHLLYSRFLWKVFYDLGYFDFSAKSPKGQLGGSAKMPVSGWEEPFTKFRAHGLLISKGVKMSKSRGNIVTPDAYIEKYGADTLRCYLMFCGRFTQGGDFRDSGIEGMSRFLKRIWRLVQKNLKLRSFPSEKKIENLKLRGEAEYMMHKTIKRVTEDIESLDYNTAIAALMEWLNALEERAVGGSESAVGSRNKKNLQTTNYELVTREEVETLLLLLAPFAPHMTEELWQRLRAPINADKNQRISADANQQKSALWSIHQQPWPKFDPKLAESKKIVLVVEVNGRVRDKIEVDRGIDREEAEKLALKSNKVTKYLQNKRVKRVIFVPDKLINLVV</sequence>
<keyword evidence="6 9" id="KW-0648">Protein biosynthesis</keyword>
<proteinExistence type="inferred from homology"/>
<dbReference type="AlphaFoldDB" id="A0A0G0Y145"/>
<accession>A0A0G0Y145</accession>
<evidence type="ECO:0000313" key="14">
    <source>
        <dbReference type="EMBL" id="KKS03091.1"/>
    </source>
</evidence>
<feature type="domain" description="Aminoacyl-tRNA synthetase class Ia" evidence="11">
    <location>
        <begin position="438"/>
        <end position="468"/>
    </location>
</feature>
<dbReference type="EC" id="6.1.1.4" evidence="9"/>
<keyword evidence="4 9" id="KW-0547">Nucleotide-binding</keyword>
<dbReference type="GO" id="GO:0004823">
    <property type="term" value="F:leucine-tRNA ligase activity"/>
    <property type="evidence" value="ECO:0007669"/>
    <property type="project" value="UniProtKB-UniRule"/>
</dbReference>
<dbReference type="Proteomes" id="UP000034493">
    <property type="component" value="Unassembled WGS sequence"/>
</dbReference>
<evidence type="ECO:0000256" key="5">
    <source>
        <dbReference type="ARBA" id="ARBA00022840"/>
    </source>
</evidence>
<dbReference type="InterPro" id="IPR014729">
    <property type="entry name" value="Rossmann-like_a/b/a_fold"/>
</dbReference>